<organism evidence="1 2">
    <name type="scientific">Culex pipiens pipiens</name>
    <name type="common">Northern house mosquito</name>
    <dbReference type="NCBI Taxonomy" id="38569"/>
    <lineage>
        <taxon>Eukaryota</taxon>
        <taxon>Metazoa</taxon>
        <taxon>Ecdysozoa</taxon>
        <taxon>Arthropoda</taxon>
        <taxon>Hexapoda</taxon>
        <taxon>Insecta</taxon>
        <taxon>Pterygota</taxon>
        <taxon>Neoptera</taxon>
        <taxon>Endopterygota</taxon>
        <taxon>Diptera</taxon>
        <taxon>Nematocera</taxon>
        <taxon>Culicoidea</taxon>
        <taxon>Culicidae</taxon>
        <taxon>Culicinae</taxon>
        <taxon>Culicini</taxon>
        <taxon>Culex</taxon>
        <taxon>Culex</taxon>
    </lineage>
</organism>
<evidence type="ECO:0000313" key="2">
    <source>
        <dbReference type="Proteomes" id="UP001562425"/>
    </source>
</evidence>
<reference evidence="1 2" key="1">
    <citation type="submission" date="2024-05" db="EMBL/GenBank/DDBJ databases">
        <title>Culex pipiens pipiens assembly and annotation.</title>
        <authorList>
            <person name="Alout H."/>
            <person name="Durand T."/>
        </authorList>
    </citation>
    <scope>NUCLEOTIDE SEQUENCE [LARGE SCALE GENOMIC DNA]</scope>
    <source>
        <strain evidence="1">HA-2024</strain>
        <tissue evidence="1">Whole body</tissue>
    </source>
</reference>
<protein>
    <submittedName>
        <fullName evidence="1">Uncharacterized protein</fullName>
    </submittedName>
</protein>
<dbReference type="AlphaFoldDB" id="A0ABD1DUC2"/>
<dbReference type="EMBL" id="JBEHCU010003845">
    <property type="protein sequence ID" value="KAL1401939.1"/>
    <property type="molecule type" value="Genomic_DNA"/>
</dbReference>
<proteinExistence type="predicted"/>
<sequence>RVRIGEQNKCRQLDISTARDESQSKTGRRVENKCLENSTWKLRE</sequence>
<comment type="caution">
    <text evidence="1">The sequence shown here is derived from an EMBL/GenBank/DDBJ whole genome shotgun (WGS) entry which is preliminary data.</text>
</comment>
<gene>
    <name evidence="1" type="ORF">pipiens_001000</name>
</gene>
<evidence type="ECO:0000313" key="1">
    <source>
        <dbReference type="EMBL" id="KAL1401939.1"/>
    </source>
</evidence>
<dbReference type="Proteomes" id="UP001562425">
    <property type="component" value="Unassembled WGS sequence"/>
</dbReference>
<feature type="non-terminal residue" evidence="1">
    <location>
        <position position="1"/>
    </location>
</feature>
<feature type="non-terminal residue" evidence="1">
    <location>
        <position position="44"/>
    </location>
</feature>
<name>A0ABD1DUC2_CULPP</name>
<accession>A0ABD1DUC2</accession>
<keyword evidence="2" id="KW-1185">Reference proteome</keyword>